<dbReference type="OrthoDB" id="9803371at2"/>
<feature type="domain" description="Transketolase-like pyrimidine-binding" evidence="12">
    <location>
        <begin position="267"/>
        <end position="430"/>
    </location>
</feature>
<dbReference type="SMART" id="SM00861">
    <property type="entry name" value="Transket_pyr"/>
    <property type="match status" value="1"/>
</dbReference>
<evidence type="ECO:0000256" key="9">
    <source>
        <dbReference type="ARBA" id="ARBA00023229"/>
    </source>
</evidence>
<feature type="binding site" evidence="10">
    <location>
        <position position="318"/>
    </location>
    <ligand>
        <name>thiamine diphosphate</name>
        <dbReference type="ChEBI" id="CHEBI:58937"/>
    </ligand>
</feature>
<feature type="binding site" evidence="10">
    <location>
        <position position="172"/>
    </location>
    <ligand>
        <name>thiamine diphosphate</name>
        <dbReference type="ChEBI" id="CHEBI:58937"/>
    </ligand>
</feature>
<dbReference type="GO" id="GO:0008661">
    <property type="term" value="F:1-deoxy-D-xylulose-5-phosphate synthase activity"/>
    <property type="evidence" value="ECO:0007669"/>
    <property type="project" value="UniProtKB-UniRule"/>
</dbReference>
<keyword evidence="5 10" id="KW-0479">Metal-binding</keyword>
<comment type="pathway">
    <text evidence="1 10">Metabolic intermediate biosynthesis; 1-deoxy-D-xylulose 5-phosphate biosynthesis; 1-deoxy-D-xylulose 5-phosphate from D-glyceraldehyde 3-phosphate and pyruvate: step 1/1.</text>
</comment>
<keyword evidence="6 10" id="KW-0460">Magnesium</keyword>
<keyword evidence="14" id="KW-1185">Reference proteome</keyword>
<dbReference type="UniPathway" id="UPA00064">
    <property type="reaction ID" value="UER00091"/>
</dbReference>
<evidence type="ECO:0000256" key="7">
    <source>
        <dbReference type="ARBA" id="ARBA00022977"/>
    </source>
</evidence>
<dbReference type="Pfam" id="PF02780">
    <property type="entry name" value="Transketolase_C"/>
    <property type="match status" value="1"/>
</dbReference>
<sequence length="621" mass="64901">MTVRCPADLRALPADRLPELAAQLRDVLVDVVPRTGGHLGPNLGVVELTLALHRVFESPRDPLVWDTGHQAYVHKMLTGRAAAMGGLRSDGGLSGYPSRAESVHDLVENSHASTSLAYADGLAAAFALRGEDDRTVVAVVGDGALTGGMAWEALNNCARTPRRPLVVVLNDNERSYAPTVGGLAEHLARLRAGDAPSVFEQLGLGYLGPVDGHDVGALEAALRHARRSRRTVVVHCVTRKGEGYAPALADDVDRMHAVSAPAPSDRPSWTSVFGAELAAVAAVRDDVVALSAAMVAPTGLDRLAAVAPERVRDVGIAEQQAVTSAAGLAMGGMHPVVALYATFLNRAFDSTLLDVGLHRLPVTLVLDRAGVTGPDGPSHHGLWDLALLAMVPGMRVAAPRDATRLRELLREALDTAGPTALRYPKGCTPPDLEGTGRLGQADVLVAGDGAQVLVLATGPSAHAAVEAARRLPGFGVTVVDPRWVLPLDPEVIAAAARHRLVVTVEDGGAVGGFGDAVARALAGSDARVVPLAVRQEFVRHAERDVLLAEHGLDADGIVAAVLTSQPKRRARRRYVPGAAPASRAGIVSQRGSSLRGLPDSSESTTTRATRSALLGRGNRRS</sequence>
<dbReference type="Gene3D" id="3.40.50.920">
    <property type="match status" value="1"/>
</dbReference>
<protein>
    <recommendedName>
        <fullName evidence="10">1-deoxy-D-xylulose-5-phosphate synthase</fullName>
        <ecNumber evidence="10">2.2.1.7</ecNumber>
    </recommendedName>
    <alternativeName>
        <fullName evidence="10">1-deoxyxylulose-5-phosphate synthase</fullName>
        <shortName evidence="10">DXP synthase</shortName>
        <shortName evidence="10">DXPS</shortName>
    </alternativeName>
</protein>
<reference evidence="13 14" key="1">
    <citation type="submission" date="2018-10" db="EMBL/GenBank/DDBJ databases">
        <title>Genomic Encyclopedia of Archaeal and Bacterial Type Strains, Phase II (KMG-II): from individual species to whole genera.</title>
        <authorList>
            <person name="Goeker M."/>
        </authorList>
    </citation>
    <scope>NUCLEOTIDE SEQUENCE [LARGE SCALE GENOMIC DNA]</scope>
    <source>
        <strain evidence="13 14">RP-AC37</strain>
    </source>
</reference>
<dbReference type="SUPFAM" id="SSF52922">
    <property type="entry name" value="TK C-terminal domain-like"/>
    <property type="match status" value="1"/>
</dbReference>
<dbReference type="CDD" id="cd07033">
    <property type="entry name" value="TPP_PYR_DXS_TK_like"/>
    <property type="match status" value="1"/>
</dbReference>
<dbReference type="AlphaFoldDB" id="A0A420XK37"/>
<evidence type="ECO:0000313" key="13">
    <source>
        <dbReference type="EMBL" id="RKS67993.1"/>
    </source>
</evidence>
<keyword evidence="9 10" id="KW-0414">Isoprene biosynthesis</keyword>
<dbReference type="InterPro" id="IPR029061">
    <property type="entry name" value="THDP-binding"/>
</dbReference>
<feature type="binding site" evidence="10">
    <location>
        <begin position="110"/>
        <end position="112"/>
    </location>
    <ligand>
        <name>thiamine diphosphate</name>
        <dbReference type="ChEBI" id="CHEBI:58937"/>
    </ligand>
</feature>
<dbReference type="SUPFAM" id="SSF52518">
    <property type="entry name" value="Thiamin diphosphate-binding fold (THDP-binding)"/>
    <property type="match status" value="2"/>
</dbReference>
<evidence type="ECO:0000256" key="5">
    <source>
        <dbReference type="ARBA" id="ARBA00022723"/>
    </source>
</evidence>
<dbReference type="InterPro" id="IPR033248">
    <property type="entry name" value="Transketolase_C"/>
</dbReference>
<name>A0A420XK37_9ACTN</name>
<dbReference type="InterPro" id="IPR005477">
    <property type="entry name" value="Dxylulose-5-P_synthase"/>
</dbReference>
<dbReference type="InterPro" id="IPR049557">
    <property type="entry name" value="Transketolase_CS"/>
</dbReference>
<evidence type="ECO:0000313" key="14">
    <source>
        <dbReference type="Proteomes" id="UP000281955"/>
    </source>
</evidence>
<evidence type="ECO:0000256" key="2">
    <source>
        <dbReference type="ARBA" id="ARBA00011081"/>
    </source>
</evidence>
<feature type="binding site" evidence="10">
    <location>
        <position position="244"/>
    </location>
    <ligand>
        <name>thiamine diphosphate</name>
        <dbReference type="ChEBI" id="CHEBI:58937"/>
    </ligand>
</feature>
<dbReference type="CDD" id="cd02007">
    <property type="entry name" value="TPP_DXS"/>
    <property type="match status" value="1"/>
</dbReference>
<dbReference type="PANTHER" id="PTHR43322:SF5">
    <property type="entry name" value="1-DEOXY-D-XYLULOSE-5-PHOSPHATE SYNTHASE, CHLOROPLASTIC"/>
    <property type="match status" value="1"/>
</dbReference>
<proteinExistence type="inferred from homology"/>
<dbReference type="GO" id="GO:0019288">
    <property type="term" value="P:isopentenyl diphosphate biosynthetic process, methylerythritol 4-phosphate pathway"/>
    <property type="evidence" value="ECO:0007669"/>
    <property type="project" value="TreeGrafter"/>
</dbReference>
<evidence type="ECO:0000256" key="3">
    <source>
        <dbReference type="ARBA" id="ARBA00011738"/>
    </source>
</evidence>
<dbReference type="InParanoid" id="A0A420XK37"/>
<gene>
    <name evidence="10" type="primary">dxs</name>
    <name evidence="13" type="ORF">CLV35_3900</name>
</gene>
<dbReference type="GO" id="GO:0005829">
    <property type="term" value="C:cytosol"/>
    <property type="evidence" value="ECO:0007669"/>
    <property type="project" value="TreeGrafter"/>
</dbReference>
<feature type="compositionally biased region" description="Low complexity" evidence="11">
    <location>
        <begin position="600"/>
        <end position="612"/>
    </location>
</feature>
<feature type="binding site" evidence="10">
    <location>
        <begin position="143"/>
        <end position="144"/>
    </location>
    <ligand>
        <name>thiamine diphosphate</name>
        <dbReference type="ChEBI" id="CHEBI:58937"/>
    </ligand>
</feature>
<feature type="binding site" evidence="10">
    <location>
        <position position="142"/>
    </location>
    <ligand>
        <name>Mg(2+)</name>
        <dbReference type="ChEBI" id="CHEBI:18420"/>
    </ligand>
</feature>
<evidence type="ECO:0000256" key="4">
    <source>
        <dbReference type="ARBA" id="ARBA00022679"/>
    </source>
</evidence>
<keyword evidence="8 10" id="KW-0786">Thiamine pyrophosphate</keyword>
<dbReference type="EC" id="2.2.1.7" evidence="10"/>
<accession>A0A420XK37</accession>
<comment type="catalytic activity">
    <reaction evidence="10">
        <text>D-glyceraldehyde 3-phosphate + pyruvate + H(+) = 1-deoxy-D-xylulose 5-phosphate + CO2</text>
        <dbReference type="Rhea" id="RHEA:12605"/>
        <dbReference type="ChEBI" id="CHEBI:15361"/>
        <dbReference type="ChEBI" id="CHEBI:15378"/>
        <dbReference type="ChEBI" id="CHEBI:16526"/>
        <dbReference type="ChEBI" id="CHEBI:57792"/>
        <dbReference type="ChEBI" id="CHEBI:59776"/>
        <dbReference type="EC" id="2.2.1.7"/>
    </reaction>
</comment>
<dbReference type="InterPro" id="IPR020826">
    <property type="entry name" value="Transketolase_BS"/>
</dbReference>
<dbReference type="PANTHER" id="PTHR43322">
    <property type="entry name" value="1-D-DEOXYXYLULOSE 5-PHOSPHATE SYNTHASE-RELATED"/>
    <property type="match status" value="1"/>
</dbReference>
<dbReference type="EMBL" id="RBWV01000017">
    <property type="protein sequence ID" value="RKS67993.1"/>
    <property type="molecule type" value="Genomic_DNA"/>
</dbReference>
<dbReference type="NCBIfam" id="NF003933">
    <property type="entry name" value="PRK05444.2-2"/>
    <property type="match status" value="1"/>
</dbReference>
<dbReference type="Gene3D" id="3.40.50.970">
    <property type="match status" value="2"/>
</dbReference>
<organism evidence="13 14">
    <name type="scientific">Motilibacter peucedani</name>
    <dbReference type="NCBI Taxonomy" id="598650"/>
    <lineage>
        <taxon>Bacteria</taxon>
        <taxon>Bacillati</taxon>
        <taxon>Actinomycetota</taxon>
        <taxon>Actinomycetes</taxon>
        <taxon>Motilibacterales</taxon>
        <taxon>Motilibacteraceae</taxon>
        <taxon>Motilibacter</taxon>
    </lineage>
</organism>
<dbReference type="PROSITE" id="PS00801">
    <property type="entry name" value="TRANSKETOLASE_1"/>
    <property type="match status" value="1"/>
</dbReference>
<dbReference type="GO" id="GO:0030976">
    <property type="term" value="F:thiamine pyrophosphate binding"/>
    <property type="evidence" value="ECO:0007669"/>
    <property type="project" value="UniProtKB-UniRule"/>
</dbReference>
<dbReference type="InterPro" id="IPR009014">
    <property type="entry name" value="Transketo_C/PFOR_II"/>
</dbReference>
<evidence type="ECO:0000256" key="6">
    <source>
        <dbReference type="ARBA" id="ARBA00022842"/>
    </source>
</evidence>
<keyword evidence="7 10" id="KW-0784">Thiamine biosynthesis</keyword>
<evidence type="ECO:0000256" key="1">
    <source>
        <dbReference type="ARBA" id="ARBA00004980"/>
    </source>
</evidence>
<evidence type="ECO:0000256" key="8">
    <source>
        <dbReference type="ARBA" id="ARBA00023052"/>
    </source>
</evidence>
<dbReference type="HAMAP" id="MF_00315">
    <property type="entry name" value="DXP_synth"/>
    <property type="match status" value="1"/>
</dbReference>
<comment type="caution">
    <text evidence="13">The sequence shown here is derived from an EMBL/GenBank/DDBJ whole genome shotgun (WGS) entry which is preliminary data.</text>
</comment>
<comment type="cofactor">
    <cofactor evidence="10">
        <name>Mg(2+)</name>
        <dbReference type="ChEBI" id="CHEBI:18420"/>
    </cofactor>
    <text evidence="10">Binds 1 Mg(2+) ion per subunit.</text>
</comment>
<dbReference type="Pfam" id="PF13292">
    <property type="entry name" value="DXP_synthase_N"/>
    <property type="match status" value="2"/>
</dbReference>
<dbReference type="FunFam" id="3.40.50.970:FF:000010">
    <property type="entry name" value="1-deoxy-D-xylulose-5-phosphate synthase"/>
    <property type="match status" value="1"/>
</dbReference>
<dbReference type="GO" id="GO:0009228">
    <property type="term" value="P:thiamine biosynthetic process"/>
    <property type="evidence" value="ECO:0007669"/>
    <property type="project" value="UniProtKB-UniRule"/>
</dbReference>
<comment type="subunit">
    <text evidence="3 10">Homodimer.</text>
</comment>
<dbReference type="Proteomes" id="UP000281955">
    <property type="component" value="Unassembled WGS sequence"/>
</dbReference>
<dbReference type="GO" id="GO:0016114">
    <property type="term" value="P:terpenoid biosynthetic process"/>
    <property type="evidence" value="ECO:0007669"/>
    <property type="project" value="UniProtKB-UniRule"/>
</dbReference>
<dbReference type="GO" id="GO:0000287">
    <property type="term" value="F:magnesium ion binding"/>
    <property type="evidence" value="ECO:0007669"/>
    <property type="project" value="UniProtKB-UniRule"/>
</dbReference>
<feature type="region of interest" description="Disordered" evidence="11">
    <location>
        <begin position="581"/>
        <end position="621"/>
    </location>
</feature>
<comment type="cofactor">
    <cofactor evidence="10">
        <name>thiamine diphosphate</name>
        <dbReference type="ChEBI" id="CHEBI:58937"/>
    </cofactor>
    <text evidence="10">Binds 1 thiamine pyrophosphate per subunit.</text>
</comment>
<feature type="binding site" evidence="10">
    <location>
        <position position="172"/>
    </location>
    <ligand>
        <name>Mg(2+)</name>
        <dbReference type="ChEBI" id="CHEBI:18420"/>
    </ligand>
</feature>
<dbReference type="RefSeq" id="WP_121195132.1">
    <property type="nucleotide sequence ID" value="NZ_RBWV01000017.1"/>
</dbReference>
<feature type="binding site" evidence="10">
    <location>
        <position position="69"/>
    </location>
    <ligand>
        <name>thiamine diphosphate</name>
        <dbReference type="ChEBI" id="CHEBI:58937"/>
    </ligand>
</feature>
<keyword evidence="4 10" id="KW-0808">Transferase</keyword>
<evidence type="ECO:0000259" key="12">
    <source>
        <dbReference type="SMART" id="SM00861"/>
    </source>
</evidence>
<dbReference type="Pfam" id="PF02779">
    <property type="entry name" value="Transket_pyr"/>
    <property type="match status" value="1"/>
</dbReference>
<dbReference type="InterPro" id="IPR005475">
    <property type="entry name" value="Transketolase-like_Pyr-bd"/>
</dbReference>
<comment type="similarity">
    <text evidence="2 10">Belongs to the transketolase family. DXPS subfamily.</text>
</comment>
<comment type="function">
    <text evidence="10">Catalyzes the acyloin condensation reaction between C atoms 2 and 3 of pyruvate and glyceraldehyde 3-phosphate to yield 1-deoxy-D-xylulose-5-phosphate (DXP).</text>
</comment>
<dbReference type="PROSITE" id="PS00802">
    <property type="entry name" value="TRANSKETOLASE_2"/>
    <property type="match status" value="1"/>
</dbReference>
<evidence type="ECO:0000256" key="11">
    <source>
        <dbReference type="SAM" id="MobiDB-lite"/>
    </source>
</evidence>
<evidence type="ECO:0000256" key="10">
    <source>
        <dbReference type="HAMAP-Rule" id="MF_00315"/>
    </source>
</evidence>